<evidence type="ECO:0000256" key="1">
    <source>
        <dbReference type="ARBA" id="ARBA00022729"/>
    </source>
</evidence>
<gene>
    <name evidence="5" type="ORF">METZ01_LOCUS350129</name>
</gene>
<dbReference type="SUPFAM" id="SSF141072">
    <property type="entry name" value="CalX-like"/>
    <property type="match status" value="1"/>
</dbReference>
<dbReference type="SMART" id="SM00237">
    <property type="entry name" value="Calx_beta"/>
    <property type="match status" value="1"/>
</dbReference>
<feature type="non-terminal residue" evidence="5">
    <location>
        <position position="1"/>
    </location>
</feature>
<name>A0A382RJE1_9ZZZZ</name>
<keyword evidence="1" id="KW-0732">Signal</keyword>
<sequence>DAKQTLTTTLTFDWSSDGENVSISIPDQATTVNWEDGLGNTEVINFDNVNKEAITFTATEDGFRALNLHLASLFIGKNDSGSSDMPAVMANFIQLGQYGFEANFSGIGFDDYWEEGERPYNLEGLESFVSLFDVTSDQVKMSATDVEVSEGDGEARVVVKLSQPLDYDFTVSYTTKAGDQYSVLPPATAGEDYQAVSGAITFLAGQTEQVIVVPIIFDGIEELDVESFIISFPDFYAFREDDGTTYSYSNRPDNWQELAQVSSYQGVSLTHGLNGTTVTINDTTIATTDNTGILDDADQDGEYLVTVRVTEGENFQDYEVL</sequence>
<dbReference type="InterPro" id="IPR003644">
    <property type="entry name" value="Calx_beta"/>
</dbReference>
<evidence type="ECO:0000313" key="5">
    <source>
        <dbReference type="EMBL" id="SVC97275.1"/>
    </source>
</evidence>
<keyword evidence="3" id="KW-0106">Calcium</keyword>
<evidence type="ECO:0000256" key="2">
    <source>
        <dbReference type="ARBA" id="ARBA00022737"/>
    </source>
</evidence>
<dbReference type="GO" id="GO:0007154">
    <property type="term" value="P:cell communication"/>
    <property type="evidence" value="ECO:0007669"/>
    <property type="project" value="InterPro"/>
</dbReference>
<dbReference type="InterPro" id="IPR038081">
    <property type="entry name" value="CalX-like_sf"/>
</dbReference>
<protein>
    <recommendedName>
        <fullName evidence="4">Calx-beta domain-containing protein</fullName>
    </recommendedName>
</protein>
<organism evidence="5">
    <name type="scientific">marine metagenome</name>
    <dbReference type="NCBI Taxonomy" id="408172"/>
    <lineage>
        <taxon>unclassified sequences</taxon>
        <taxon>metagenomes</taxon>
        <taxon>ecological metagenomes</taxon>
    </lineage>
</organism>
<dbReference type="EMBL" id="UINC01121837">
    <property type="protein sequence ID" value="SVC97275.1"/>
    <property type="molecule type" value="Genomic_DNA"/>
</dbReference>
<evidence type="ECO:0000259" key="4">
    <source>
        <dbReference type="SMART" id="SM00237"/>
    </source>
</evidence>
<accession>A0A382RJE1</accession>
<feature type="domain" description="Calx-beta" evidence="4">
    <location>
        <begin position="129"/>
        <end position="233"/>
    </location>
</feature>
<feature type="non-terminal residue" evidence="5">
    <location>
        <position position="321"/>
    </location>
</feature>
<dbReference type="Pfam" id="PF03160">
    <property type="entry name" value="Calx-beta"/>
    <property type="match status" value="1"/>
</dbReference>
<dbReference type="GO" id="GO:0016020">
    <property type="term" value="C:membrane"/>
    <property type="evidence" value="ECO:0007669"/>
    <property type="project" value="InterPro"/>
</dbReference>
<proteinExistence type="predicted"/>
<dbReference type="AlphaFoldDB" id="A0A382RJE1"/>
<evidence type="ECO:0000256" key="3">
    <source>
        <dbReference type="ARBA" id="ARBA00022837"/>
    </source>
</evidence>
<keyword evidence="2" id="KW-0677">Repeat</keyword>
<reference evidence="5" key="1">
    <citation type="submission" date="2018-05" db="EMBL/GenBank/DDBJ databases">
        <authorList>
            <person name="Lanie J.A."/>
            <person name="Ng W.-L."/>
            <person name="Kazmierczak K.M."/>
            <person name="Andrzejewski T.M."/>
            <person name="Davidsen T.M."/>
            <person name="Wayne K.J."/>
            <person name="Tettelin H."/>
            <person name="Glass J.I."/>
            <person name="Rusch D."/>
            <person name="Podicherti R."/>
            <person name="Tsui H.-C.T."/>
            <person name="Winkler M.E."/>
        </authorList>
    </citation>
    <scope>NUCLEOTIDE SEQUENCE</scope>
</reference>
<dbReference type="Gene3D" id="2.60.40.2030">
    <property type="match status" value="1"/>
</dbReference>